<evidence type="ECO:0000313" key="1">
    <source>
        <dbReference type="EMBL" id="ACY95978.1"/>
    </source>
</evidence>
<dbReference type="AlphaFoldDB" id="D1A2F8"/>
<dbReference type="EMBL" id="CP001738">
    <property type="protein sequence ID" value="ACY95978.1"/>
    <property type="molecule type" value="Genomic_DNA"/>
</dbReference>
<dbReference type="RefSeq" id="WP_012850762.1">
    <property type="nucleotide sequence ID" value="NC_013510.1"/>
</dbReference>
<dbReference type="KEGG" id="tcu:Tcur_0377"/>
<reference evidence="1 2" key="1">
    <citation type="journal article" date="2011" name="Stand. Genomic Sci.">
        <title>Complete genome sequence of Thermomonospora curvata type strain (B9).</title>
        <authorList>
            <person name="Chertkov O."/>
            <person name="Sikorski J."/>
            <person name="Nolan M."/>
            <person name="Lapidus A."/>
            <person name="Lucas S."/>
            <person name="Del Rio T.G."/>
            <person name="Tice H."/>
            <person name="Cheng J.F."/>
            <person name="Goodwin L."/>
            <person name="Pitluck S."/>
            <person name="Liolios K."/>
            <person name="Ivanova N."/>
            <person name="Mavromatis K."/>
            <person name="Mikhailova N."/>
            <person name="Ovchinnikova G."/>
            <person name="Pati A."/>
            <person name="Chen A."/>
            <person name="Palaniappan K."/>
            <person name="Djao O.D."/>
            <person name="Land M."/>
            <person name="Hauser L."/>
            <person name="Chang Y.J."/>
            <person name="Jeffries C.D."/>
            <person name="Brettin T."/>
            <person name="Han C."/>
            <person name="Detter J.C."/>
            <person name="Rohde M."/>
            <person name="Goker M."/>
            <person name="Woyke T."/>
            <person name="Bristow J."/>
            <person name="Eisen J.A."/>
            <person name="Markowitz V."/>
            <person name="Hugenholtz P."/>
            <person name="Klenk H.P."/>
            <person name="Kyrpides N.C."/>
        </authorList>
    </citation>
    <scope>NUCLEOTIDE SEQUENCE [LARGE SCALE GENOMIC DNA]</scope>
    <source>
        <strain evidence="2">ATCC 19995 / DSM 43183 / JCM 3096 / KCTC 9072 / NBRC 15933 / NCIMB 10081 / Henssen B9</strain>
    </source>
</reference>
<sequence>MSALLEPRDAGTTNLDALATVPSEAPAFQAGSCTVCHWGRTVLCDDFSTQA</sequence>
<organism evidence="1 2">
    <name type="scientific">Thermomonospora curvata (strain ATCC 19995 / DSM 43183 / JCM 3096 / KCTC 9072 / NBRC 15933 / NCIMB 10081 / Henssen B9)</name>
    <dbReference type="NCBI Taxonomy" id="471852"/>
    <lineage>
        <taxon>Bacteria</taxon>
        <taxon>Bacillati</taxon>
        <taxon>Actinomycetota</taxon>
        <taxon>Actinomycetes</taxon>
        <taxon>Streptosporangiales</taxon>
        <taxon>Thermomonosporaceae</taxon>
        <taxon>Thermomonospora</taxon>
    </lineage>
</organism>
<keyword evidence="2" id="KW-1185">Reference proteome</keyword>
<gene>
    <name evidence="1" type="ordered locus">Tcur_0377</name>
</gene>
<name>D1A2F8_THECD</name>
<dbReference type="Proteomes" id="UP000001918">
    <property type="component" value="Chromosome"/>
</dbReference>
<protein>
    <submittedName>
        <fullName evidence="1">Uncharacterized protein</fullName>
    </submittedName>
</protein>
<dbReference type="HOGENOM" id="CLU_3104884_0_0_11"/>
<accession>D1A2F8</accession>
<proteinExistence type="predicted"/>
<evidence type="ECO:0000313" key="2">
    <source>
        <dbReference type="Proteomes" id="UP000001918"/>
    </source>
</evidence>